<accession>A0ACC4BAC4</accession>
<reference evidence="1 2" key="1">
    <citation type="journal article" date="2024" name="Plant Biotechnol. J.">
        <title>Genome and CRISPR/Cas9 system of a widespread forest tree (Populus alba) in the world.</title>
        <authorList>
            <person name="Liu Y.J."/>
            <person name="Jiang P.F."/>
            <person name="Han X.M."/>
            <person name="Li X.Y."/>
            <person name="Wang H.M."/>
            <person name="Wang Y.J."/>
            <person name="Wang X.X."/>
            <person name="Zeng Q.Y."/>
        </authorList>
    </citation>
    <scope>NUCLEOTIDE SEQUENCE [LARGE SCALE GENOMIC DNA]</scope>
    <source>
        <strain evidence="2">cv. PAL-ZL1</strain>
    </source>
</reference>
<evidence type="ECO:0000313" key="2">
    <source>
        <dbReference type="Proteomes" id="UP000309997"/>
    </source>
</evidence>
<evidence type="ECO:0000313" key="1">
    <source>
        <dbReference type="EMBL" id="KAL3575326.1"/>
    </source>
</evidence>
<gene>
    <name evidence="1" type="ORF">D5086_023427</name>
</gene>
<protein>
    <submittedName>
        <fullName evidence="1">Uncharacterized protein</fullName>
    </submittedName>
</protein>
<dbReference type="EMBL" id="RCHU02000012">
    <property type="protein sequence ID" value="KAL3575326.1"/>
    <property type="molecule type" value="Genomic_DNA"/>
</dbReference>
<proteinExistence type="predicted"/>
<dbReference type="Proteomes" id="UP000309997">
    <property type="component" value="Unassembled WGS sequence"/>
</dbReference>
<sequence length="550" mass="61728">MAIPSEAAAALEALNRLKSTNPPLWLAPSPSLSQTARTACKHIFSSINPHVPKSLFDQLLIDGFDVEQIWQQIDLQSQPLVSTLRRQVLHFEKNPKEIRVTGDKVLQGKNNGVEEKEVKKIDGVGNGDDDDMDMYEIDDEDEDDDEEEEGGEEEVSEEDESGEEEGEKGVVEDKFLKIKDLEDFLEDEDAREYGLDTKKNNKKDKLSQEDDEDEDDDEGEGGEDDEDDELGVFGDGDEEEDEDASKHAREISRKLSKASICPVAGSTSYETVASMRKGRLSTHEKQLQKLQSEIEQMEKVNLEPKTWTMQGEVTAASRPKNSALEVDLDFEHNMRPAPVITEEVTATLEDMIKNRIIEGQFNDIQKAPSLPSKAPRELKELDDNKSKKGLADVYEEEYVQKTNPAAAPLSFSDEQKEEVIEDMSIQANVPALAMEEIAPMAVSDAAMLAPEEVFSGKGDIKEEAELTQAERKRRRANKKRKFKAESVKGTAKKARENTTLYHDDGPPDEEGKQEKSGTLQHCKMPICFMLLTSTDEKKTMPEEELERFGI</sequence>
<keyword evidence="2" id="KW-1185">Reference proteome</keyword>
<comment type="caution">
    <text evidence="1">The sequence shown here is derived from an EMBL/GenBank/DDBJ whole genome shotgun (WGS) entry which is preliminary data.</text>
</comment>
<organism evidence="1 2">
    <name type="scientific">Populus alba</name>
    <name type="common">White poplar</name>
    <dbReference type="NCBI Taxonomy" id="43335"/>
    <lineage>
        <taxon>Eukaryota</taxon>
        <taxon>Viridiplantae</taxon>
        <taxon>Streptophyta</taxon>
        <taxon>Embryophyta</taxon>
        <taxon>Tracheophyta</taxon>
        <taxon>Spermatophyta</taxon>
        <taxon>Magnoliopsida</taxon>
        <taxon>eudicotyledons</taxon>
        <taxon>Gunneridae</taxon>
        <taxon>Pentapetalae</taxon>
        <taxon>rosids</taxon>
        <taxon>fabids</taxon>
        <taxon>Malpighiales</taxon>
        <taxon>Salicaceae</taxon>
        <taxon>Saliceae</taxon>
        <taxon>Populus</taxon>
    </lineage>
</organism>
<name>A0ACC4BAC4_POPAL</name>